<feature type="compositionally biased region" description="Basic and acidic residues" evidence="5">
    <location>
        <begin position="24"/>
        <end position="44"/>
    </location>
</feature>
<dbReference type="InterPro" id="IPR000953">
    <property type="entry name" value="Chromo/chromo_shadow_dom"/>
</dbReference>
<comment type="subunit">
    <text evidence="2">Component of the NuA4 histone acetyltransferase complex.</text>
</comment>
<evidence type="ECO:0000313" key="8">
    <source>
        <dbReference type="Proteomes" id="UP000799436"/>
    </source>
</evidence>
<feature type="compositionally biased region" description="Basic residues" evidence="5">
    <location>
        <begin position="271"/>
        <end position="281"/>
    </location>
</feature>
<dbReference type="GO" id="GO:0005634">
    <property type="term" value="C:nucleus"/>
    <property type="evidence" value="ECO:0007669"/>
    <property type="project" value="UniProtKB-SubCell"/>
</dbReference>
<feature type="compositionally biased region" description="Polar residues" evidence="5">
    <location>
        <begin position="494"/>
        <end position="524"/>
    </location>
</feature>
<evidence type="ECO:0000256" key="3">
    <source>
        <dbReference type="ARBA" id="ARBA00023242"/>
    </source>
</evidence>
<feature type="region of interest" description="Disordered" evidence="5">
    <location>
        <begin position="9"/>
        <end position="52"/>
    </location>
</feature>
<dbReference type="EMBL" id="ML995956">
    <property type="protein sequence ID" value="KAF2763867.1"/>
    <property type="molecule type" value="Genomic_DNA"/>
</dbReference>
<dbReference type="Pfam" id="PF00385">
    <property type="entry name" value="Chromo"/>
    <property type="match status" value="1"/>
</dbReference>
<dbReference type="AlphaFoldDB" id="A0A6G1KTF3"/>
<evidence type="ECO:0000256" key="2">
    <source>
        <dbReference type="ARBA" id="ARBA00011353"/>
    </source>
</evidence>
<dbReference type="InterPro" id="IPR023780">
    <property type="entry name" value="Chromo_domain"/>
</dbReference>
<dbReference type="InterPro" id="IPR051219">
    <property type="entry name" value="Heterochromatin_chromo-domain"/>
</dbReference>
<evidence type="ECO:0000259" key="6">
    <source>
        <dbReference type="PROSITE" id="PS50013"/>
    </source>
</evidence>
<feature type="region of interest" description="Disordered" evidence="5">
    <location>
        <begin position="159"/>
        <end position="428"/>
    </location>
</feature>
<evidence type="ECO:0000313" key="7">
    <source>
        <dbReference type="EMBL" id="KAF2763867.1"/>
    </source>
</evidence>
<protein>
    <recommendedName>
        <fullName evidence="6">Chromo domain-containing protein</fullName>
    </recommendedName>
</protein>
<reference evidence="7" key="1">
    <citation type="journal article" date="2020" name="Stud. Mycol.">
        <title>101 Dothideomycetes genomes: a test case for predicting lifestyles and emergence of pathogens.</title>
        <authorList>
            <person name="Haridas S."/>
            <person name="Albert R."/>
            <person name="Binder M."/>
            <person name="Bloem J."/>
            <person name="Labutti K."/>
            <person name="Salamov A."/>
            <person name="Andreopoulos B."/>
            <person name="Baker S."/>
            <person name="Barry K."/>
            <person name="Bills G."/>
            <person name="Bluhm B."/>
            <person name="Cannon C."/>
            <person name="Castanera R."/>
            <person name="Culley D."/>
            <person name="Daum C."/>
            <person name="Ezra D."/>
            <person name="Gonzalez J."/>
            <person name="Henrissat B."/>
            <person name="Kuo A."/>
            <person name="Liang C."/>
            <person name="Lipzen A."/>
            <person name="Lutzoni F."/>
            <person name="Magnuson J."/>
            <person name="Mondo S."/>
            <person name="Nolan M."/>
            <person name="Ohm R."/>
            <person name="Pangilinan J."/>
            <person name="Park H.-J."/>
            <person name="Ramirez L."/>
            <person name="Alfaro M."/>
            <person name="Sun H."/>
            <person name="Tritt A."/>
            <person name="Yoshinaga Y."/>
            <person name="Zwiers L.-H."/>
            <person name="Turgeon B."/>
            <person name="Goodwin S."/>
            <person name="Spatafora J."/>
            <person name="Crous P."/>
            <person name="Grigoriev I."/>
        </authorList>
    </citation>
    <scope>NUCLEOTIDE SEQUENCE</scope>
    <source>
        <strain evidence="7">CBS 116005</strain>
    </source>
</reference>
<feature type="domain" description="Chromo" evidence="6">
    <location>
        <begin position="541"/>
        <end position="596"/>
    </location>
</feature>
<feature type="domain" description="Chromo" evidence="6">
    <location>
        <begin position="431"/>
        <end position="498"/>
    </location>
</feature>
<keyword evidence="4" id="KW-0175">Coiled coil</keyword>
<feature type="compositionally biased region" description="Acidic residues" evidence="5">
    <location>
        <begin position="198"/>
        <end position="213"/>
    </location>
</feature>
<keyword evidence="3" id="KW-0539">Nucleus</keyword>
<comment type="subcellular location">
    <subcellularLocation>
        <location evidence="1">Nucleus</location>
    </subcellularLocation>
</comment>
<dbReference type="Gene3D" id="2.40.50.40">
    <property type="match status" value="2"/>
</dbReference>
<name>A0A6G1KTF3_9PEZI</name>
<evidence type="ECO:0000256" key="5">
    <source>
        <dbReference type="SAM" id="MobiDB-lite"/>
    </source>
</evidence>
<dbReference type="PROSITE" id="PS50013">
    <property type="entry name" value="CHROMO_2"/>
    <property type="match status" value="2"/>
</dbReference>
<feature type="compositionally biased region" description="Low complexity" evidence="5">
    <location>
        <begin position="357"/>
        <end position="371"/>
    </location>
</feature>
<feature type="compositionally biased region" description="Basic residues" evidence="5">
    <location>
        <begin position="179"/>
        <end position="188"/>
    </location>
</feature>
<keyword evidence="8" id="KW-1185">Reference proteome</keyword>
<accession>A0A6G1KTF3</accession>
<organism evidence="7 8">
    <name type="scientific">Teratosphaeria nubilosa</name>
    <dbReference type="NCBI Taxonomy" id="161662"/>
    <lineage>
        <taxon>Eukaryota</taxon>
        <taxon>Fungi</taxon>
        <taxon>Dikarya</taxon>
        <taxon>Ascomycota</taxon>
        <taxon>Pezizomycotina</taxon>
        <taxon>Dothideomycetes</taxon>
        <taxon>Dothideomycetidae</taxon>
        <taxon>Mycosphaerellales</taxon>
        <taxon>Teratosphaeriaceae</taxon>
        <taxon>Teratosphaeria</taxon>
    </lineage>
</organism>
<dbReference type="SUPFAM" id="SSF54160">
    <property type="entry name" value="Chromo domain-like"/>
    <property type="match status" value="2"/>
</dbReference>
<proteinExistence type="predicted"/>
<dbReference type="OrthoDB" id="1918685at2759"/>
<sequence>MPPLAVVEIPVLSPSPASSTPPPKQDKGKATVKRQPERRDKENSKPLSIRLDQDAPRAATIIAREITDRGALYTLRIGEVEVPQVELDEILHYVSPEHLELYESQQFIEEEEAQRVAEEAEMQMRLAKLERMKQRANTKGVLMRVDPDDHDAVDSEAFNVATGKHGRARPSYKAQFKMLKARRRRKRNPVTGELMPLSDEDENDDPAALESSDDNGRPSGSVRLNATGMPEPPKRRRRKRDPVTGELMPLEPLGSAKGSHGTSKKLLPFEKKKRRRRKRHPLTGELMPLGWRNDPNNPDDRSTTKAAFGAMSPAMQRMSLSQEQGVKRLKLAHQESEDDGGEQGSVSESDADDTDEVASAATPASALKAVPSPSQGRLRTPLALQQAAASSTGDTSPEPVERKKSTMTSIMQPVAAVTSAEQSEQDDDEEWIVEDILSHRMSDPRTHPPDLGTKLVLLYHVKWEGDPKPTWEPAESFSDPSIIEAYHRMRKQSSRANTASSSQQARVGSTTAPVNSLMQGTVGSRTHPLDLTEEDDEEEGYEIEAILAHELSDPRTHAPDLGREAVMLYKVKWKGYQNPTWEPVGSFDDLDVVNEYRVRVGLPELEGE</sequence>
<dbReference type="Proteomes" id="UP000799436">
    <property type="component" value="Unassembled WGS sequence"/>
</dbReference>
<feature type="coiled-coil region" evidence="4">
    <location>
        <begin position="110"/>
        <end position="139"/>
    </location>
</feature>
<feature type="region of interest" description="Disordered" evidence="5">
    <location>
        <begin position="490"/>
        <end position="535"/>
    </location>
</feature>
<evidence type="ECO:0000256" key="1">
    <source>
        <dbReference type="ARBA" id="ARBA00004123"/>
    </source>
</evidence>
<dbReference type="InterPro" id="IPR016197">
    <property type="entry name" value="Chromo-like_dom_sf"/>
</dbReference>
<dbReference type="PANTHER" id="PTHR22812">
    <property type="entry name" value="CHROMOBOX PROTEIN"/>
    <property type="match status" value="1"/>
</dbReference>
<evidence type="ECO:0000256" key="4">
    <source>
        <dbReference type="SAM" id="Coils"/>
    </source>
</evidence>
<dbReference type="SMART" id="SM00298">
    <property type="entry name" value="CHROMO"/>
    <property type="match status" value="2"/>
</dbReference>
<gene>
    <name evidence="7" type="ORF">EJ03DRAFT_49961</name>
</gene>
<dbReference type="GO" id="GO:0006338">
    <property type="term" value="P:chromatin remodeling"/>
    <property type="evidence" value="ECO:0007669"/>
    <property type="project" value="UniProtKB-ARBA"/>
</dbReference>